<dbReference type="EMBL" id="LXQA010980154">
    <property type="protein sequence ID" value="MCI79731.1"/>
    <property type="molecule type" value="Genomic_DNA"/>
</dbReference>
<keyword evidence="2" id="KW-1185">Reference proteome</keyword>
<organism evidence="1 2">
    <name type="scientific">Trifolium medium</name>
    <dbReference type="NCBI Taxonomy" id="97028"/>
    <lineage>
        <taxon>Eukaryota</taxon>
        <taxon>Viridiplantae</taxon>
        <taxon>Streptophyta</taxon>
        <taxon>Embryophyta</taxon>
        <taxon>Tracheophyta</taxon>
        <taxon>Spermatophyta</taxon>
        <taxon>Magnoliopsida</taxon>
        <taxon>eudicotyledons</taxon>
        <taxon>Gunneridae</taxon>
        <taxon>Pentapetalae</taxon>
        <taxon>rosids</taxon>
        <taxon>fabids</taxon>
        <taxon>Fabales</taxon>
        <taxon>Fabaceae</taxon>
        <taxon>Papilionoideae</taxon>
        <taxon>50 kb inversion clade</taxon>
        <taxon>NPAAA clade</taxon>
        <taxon>Hologalegina</taxon>
        <taxon>IRL clade</taxon>
        <taxon>Trifolieae</taxon>
        <taxon>Trifolium</taxon>
    </lineage>
</organism>
<feature type="non-terminal residue" evidence="1">
    <location>
        <position position="55"/>
    </location>
</feature>
<accession>A0A392UXW1</accession>
<dbReference type="Proteomes" id="UP000265520">
    <property type="component" value="Unassembled WGS sequence"/>
</dbReference>
<reference evidence="1 2" key="1">
    <citation type="journal article" date="2018" name="Front. Plant Sci.">
        <title>Red Clover (Trifolium pratense) and Zigzag Clover (T. medium) - A Picture of Genomic Similarities and Differences.</title>
        <authorList>
            <person name="Dluhosova J."/>
            <person name="Istvanek J."/>
            <person name="Nedelnik J."/>
            <person name="Repkova J."/>
        </authorList>
    </citation>
    <scope>NUCLEOTIDE SEQUENCE [LARGE SCALE GENOMIC DNA]</scope>
    <source>
        <strain evidence="2">cv. 10/8</strain>
        <tissue evidence="1">Leaf</tissue>
    </source>
</reference>
<sequence>MQAEATNLQYIVNIVSIFNVAQITLLYGAHEILGVASVSVFWNWGMEAMTKLVPS</sequence>
<comment type="caution">
    <text evidence="1">The sequence shown here is derived from an EMBL/GenBank/DDBJ whole genome shotgun (WGS) entry which is preliminary data.</text>
</comment>
<proteinExistence type="predicted"/>
<protein>
    <submittedName>
        <fullName evidence="1">Uncharacterized protein</fullName>
    </submittedName>
</protein>
<evidence type="ECO:0000313" key="2">
    <source>
        <dbReference type="Proteomes" id="UP000265520"/>
    </source>
</evidence>
<evidence type="ECO:0000313" key="1">
    <source>
        <dbReference type="EMBL" id="MCI79731.1"/>
    </source>
</evidence>
<dbReference type="AlphaFoldDB" id="A0A392UXW1"/>
<name>A0A392UXW1_9FABA</name>